<dbReference type="OrthoDB" id="9183727at2759"/>
<comment type="caution">
    <text evidence="3">The sequence shown here is derived from an EMBL/GenBank/DDBJ whole genome shotgun (WGS) entry which is preliminary data.</text>
</comment>
<dbReference type="InterPro" id="IPR001855">
    <property type="entry name" value="Defensin_beta-like"/>
</dbReference>
<feature type="signal peptide" evidence="1">
    <location>
        <begin position="1"/>
        <end position="23"/>
    </location>
</feature>
<feature type="domain" description="Beta-defensin-like" evidence="2">
    <location>
        <begin position="31"/>
        <end position="60"/>
    </location>
</feature>
<accession>A0A7K9H949</accession>
<protein>
    <submittedName>
        <fullName evidence="3">AMP2 protein</fullName>
    </submittedName>
</protein>
<feature type="chain" id="PRO_5029825016" evidence="1">
    <location>
        <begin position="24"/>
        <end position="60"/>
    </location>
</feature>
<feature type="non-terminal residue" evidence="3">
    <location>
        <position position="60"/>
    </location>
</feature>
<keyword evidence="4" id="KW-1185">Reference proteome</keyword>
<evidence type="ECO:0000256" key="1">
    <source>
        <dbReference type="SAM" id="SignalP"/>
    </source>
</evidence>
<name>A0A7K9H949_9PICI</name>
<keyword evidence="1" id="KW-0732">Signal</keyword>
<dbReference type="EMBL" id="VWZO01001822">
    <property type="protein sequence ID" value="NXH10379.1"/>
    <property type="molecule type" value="Genomic_DNA"/>
</dbReference>
<dbReference type="Proteomes" id="UP000534107">
    <property type="component" value="Unassembled WGS sequence"/>
</dbReference>
<dbReference type="Pfam" id="PF00711">
    <property type="entry name" value="Defensin_beta"/>
    <property type="match status" value="1"/>
</dbReference>
<feature type="non-terminal residue" evidence="3">
    <location>
        <position position="1"/>
    </location>
</feature>
<evidence type="ECO:0000313" key="4">
    <source>
        <dbReference type="Proteomes" id="UP000534107"/>
    </source>
</evidence>
<proteinExistence type="predicted"/>
<dbReference type="AlphaFoldDB" id="A0A7K9H949"/>
<sequence>MKLLCLLFSLLVLLALQVSPGSSSPQRDQLFCRKGSCYSGRCPFHLVKAGKCIGFRNCCK</sequence>
<evidence type="ECO:0000313" key="3">
    <source>
        <dbReference type="EMBL" id="NXH10379.1"/>
    </source>
</evidence>
<gene>
    <name evidence="3" type="primary">Amp2</name>
    <name evidence="3" type="ORF">BUCCAP_R12188</name>
</gene>
<dbReference type="GO" id="GO:0006952">
    <property type="term" value="P:defense response"/>
    <property type="evidence" value="ECO:0007669"/>
    <property type="project" value="InterPro"/>
</dbReference>
<organism evidence="3 4">
    <name type="scientific">Bucco capensis</name>
    <name type="common">collared puffbird</name>
    <dbReference type="NCBI Taxonomy" id="135168"/>
    <lineage>
        <taxon>Eukaryota</taxon>
        <taxon>Metazoa</taxon>
        <taxon>Chordata</taxon>
        <taxon>Craniata</taxon>
        <taxon>Vertebrata</taxon>
        <taxon>Euteleostomi</taxon>
        <taxon>Archelosauria</taxon>
        <taxon>Archosauria</taxon>
        <taxon>Dinosauria</taxon>
        <taxon>Saurischia</taxon>
        <taxon>Theropoda</taxon>
        <taxon>Coelurosauria</taxon>
        <taxon>Aves</taxon>
        <taxon>Neognathae</taxon>
        <taxon>Neoaves</taxon>
        <taxon>Telluraves</taxon>
        <taxon>Coraciimorphae</taxon>
        <taxon>Piciformes</taxon>
        <taxon>Bucconidae</taxon>
        <taxon>Bucco</taxon>
    </lineage>
</organism>
<evidence type="ECO:0000259" key="2">
    <source>
        <dbReference type="Pfam" id="PF00711"/>
    </source>
</evidence>
<reference evidence="3 4" key="1">
    <citation type="submission" date="2019-09" db="EMBL/GenBank/DDBJ databases">
        <title>Bird 10,000 Genomes (B10K) Project - Family phase.</title>
        <authorList>
            <person name="Zhang G."/>
        </authorList>
    </citation>
    <scope>NUCLEOTIDE SEQUENCE [LARGE SCALE GENOMIC DNA]</scope>
    <source>
        <strain evidence="3">B10K-DU-001-16</strain>
        <tissue evidence="3">Muscle</tissue>
    </source>
</reference>
<dbReference type="GO" id="GO:0005576">
    <property type="term" value="C:extracellular region"/>
    <property type="evidence" value="ECO:0007669"/>
    <property type="project" value="InterPro"/>
</dbReference>